<keyword evidence="1" id="KW-0812">Transmembrane</keyword>
<dbReference type="RefSeq" id="WP_019951348.1">
    <property type="nucleotide sequence ID" value="NZ_JBHLVX010000005.1"/>
</dbReference>
<feature type="transmembrane region" description="Helical" evidence="1">
    <location>
        <begin position="17"/>
        <end position="35"/>
    </location>
</feature>
<evidence type="ECO:0000313" key="3">
    <source>
        <dbReference type="Proteomes" id="UP001589814"/>
    </source>
</evidence>
<evidence type="ECO:0000256" key="1">
    <source>
        <dbReference type="SAM" id="Phobius"/>
    </source>
</evidence>
<protein>
    <submittedName>
        <fullName evidence="2">DUF6056 family protein</fullName>
    </submittedName>
</protein>
<dbReference type="Proteomes" id="UP001589814">
    <property type="component" value="Unassembled WGS sequence"/>
</dbReference>
<feature type="transmembrane region" description="Helical" evidence="1">
    <location>
        <begin position="219"/>
        <end position="238"/>
    </location>
</feature>
<dbReference type="InterPro" id="IPR045691">
    <property type="entry name" value="DUF6056"/>
</dbReference>
<feature type="transmembrane region" description="Helical" evidence="1">
    <location>
        <begin position="86"/>
        <end position="111"/>
    </location>
</feature>
<feature type="transmembrane region" description="Helical" evidence="1">
    <location>
        <begin position="123"/>
        <end position="142"/>
    </location>
</feature>
<organism evidence="2 3">
    <name type="scientific">Kushneria aurantia</name>
    <dbReference type="NCBI Taxonomy" id="504092"/>
    <lineage>
        <taxon>Bacteria</taxon>
        <taxon>Pseudomonadati</taxon>
        <taxon>Pseudomonadota</taxon>
        <taxon>Gammaproteobacteria</taxon>
        <taxon>Oceanospirillales</taxon>
        <taxon>Halomonadaceae</taxon>
        <taxon>Kushneria</taxon>
    </lineage>
</organism>
<dbReference type="Pfam" id="PF19528">
    <property type="entry name" value="DUF6056"/>
    <property type="match status" value="1"/>
</dbReference>
<feature type="transmembrane region" description="Helical" evidence="1">
    <location>
        <begin position="307"/>
        <end position="340"/>
    </location>
</feature>
<feature type="transmembrane region" description="Helical" evidence="1">
    <location>
        <begin position="276"/>
        <end position="295"/>
    </location>
</feature>
<evidence type="ECO:0000313" key="2">
    <source>
        <dbReference type="EMBL" id="MFC0266590.1"/>
    </source>
</evidence>
<sequence length="508" mass="56521">MNALIRLHVNSSQIRRLVGLLVLLAYALFLVVQHWQVFPYHDDWGYAVLSYVTEQRGFAGQNFSLQQYLAFLHDEYFNWTGRVLAFFIQIGLFRIGLDAVRIVQIVLLFLIPLLSLKVFNYEILQRAAIVWPILCFCALPPFVTVGGLYWFSASIAYVWGIVPLLLGAWRMRVVGYPDMLSSLLIAFAALFQEQMAIAALIFLATFAVVEWCRKSQVSVWRCAIYAIPSVMAAIAVVLSPGNFARSHATNRTGSLLSGFGDNFQTLGQYLSGAGESHAFLAILLILLATLLPDCLKGRLSRGHVVIITMAVVLGLVVLCLTVPAAGAWALVILLAAALIWSAVHGDIPLTVACCGMAALGSLLLLLVSPSVSGRSLLPFYFLMFVPASYTLQRFFSSAVNIRRWFRSFVVITLLVVVGAALVQTLNTYEGYALNQPVNQENQRQFQSAQQLLSSATSSELTPVLLLHRLPDDQYAETMPYERPLIEKWMKKFYELPSDSVLIWLSPQK</sequence>
<feature type="transmembrane region" description="Helical" evidence="1">
    <location>
        <begin position="404"/>
        <end position="422"/>
    </location>
</feature>
<name>A0ABV6FZ25_9GAMM</name>
<keyword evidence="1" id="KW-1133">Transmembrane helix</keyword>
<proteinExistence type="predicted"/>
<feature type="transmembrane region" description="Helical" evidence="1">
    <location>
        <begin position="346"/>
        <end position="367"/>
    </location>
</feature>
<gene>
    <name evidence="2" type="ORF">ACFFHW_01045</name>
</gene>
<feature type="transmembrane region" description="Helical" evidence="1">
    <location>
        <begin position="379"/>
        <end position="398"/>
    </location>
</feature>
<keyword evidence="3" id="KW-1185">Reference proteome</keyword>
<accession>A0ABV6FZ25</accession>
<keyword evidence="1" id="KW-0472">Membrane</keyword>
<reference evidence="2 3" key="1">
    <citation type="submission" date="2024-09" db="EMBL/GenBank/DDBJ databases">
        <authorList>
            <person name="Sun Q."/>
            <person name="Mori K."/>
        </authorList>
    </citation>
    <scope>NUCLEOTIDE SEQUENCE [LARGE SCALE GENOMIC DNA]</scope>
    <source>
        <strain evidence="2 3">CCM 7415</strain>
    </source>
</reference>
<comment type="caution">
    <text evidence="2">The sequence shown here is derived from an EMBL/GenBank/DDBJ whole genome shotgun (WGS) entry which is preliminary data.</text>
</comment>
<dbReference type="EMBL" id="JBHLVX010000005">
    <property type="protein sequence ID" value="MFC0266590.1"/>
    <property type="molecule type" value="Genomic_DNA"/>
</dbReference>